<dbReference type="HOGENOM" id="CLU_061999_1_1_2"/>
<keyword evidence="3" id="KW-1185">Reference proteome</keyword>
<protein>
    <submittedName>
        <fullName evidence="2">Histidinol phosphatase and related hydrolases of the PHP family</fullName>
    </submittedName>
</protein>
<dbReference type="InterPro" id="IPR004013">
    <property type="entry name" value="PHP_dom"/>
</dbReference>
<dbReference type="GeneID" id="11971393"/>
<keyword evidence="2" id="KW-0378">Hydrolase</keyword>
<dbReference type="PANTHER" id="PTHR36928">
    <property type="entry name" value="PHOSPHATASE YCDX-RELATED"/>
    <property type="match status" value="1"/>
</dbReference>
<dbReference type="InterPro" id="IPR016195">
    <property type="entry name" value="Pol/histidinol_Pase-like"/>
</dbReference>
<dbReference type="GO" id="GO:0005829">
    <property type="term" value="C:cytosol"/>
    <property type="evidence" value="ECO:0007669"/>
    <property type="project" value="TreeGrafter"/>
</dbReference>
<dbReference type="PANTHER" id="PTHR36928:SF1">
    <property type="entry name" value="PHOSPHATASE YCDX-RELATED"/>
    <property type="match status" value="1"/>
</dbReference>
<evidence type="ECO:0000259" key="1">
    <source>
        <dbReference type="SMART" id="SM00481"/>
    </source>
</evidence>
<accession>H8I9H6</accession>
<dbReference type="STRING" id="1041930.Mtc_1267"/>
<dbReference type="InterPro" id="IPR003141">
    <property type="entry name" value="Pol/His_phosphatase_N"/>
</dbReference>
<dbReference type="Gene3D" id="3.20.20.140">
    <property type="entry name" value="Metal-dependent hydrolases"/>
    <property type="match status" value="1"/>
</dbReference>
<feature type="domain" description="Polymerase/histidinol phosphatase N-terminal" evidence="1">
    <location>
        <begin position="3"/>
        <end position="79"/>
    </location>
</feature>
<organism evidence="2 3">
    <name type="scientific">Methanocella conradii (strain DSM 24694 / JCM 17849 / CGMCC 1.5162 / HZ254)</name>
    <dbReference type="NCBI Taxonomy" id="1041930"/>
    <lineage>
        <taxon>Archaea</taxon>
        <taxon>Methanobacteriati</taxon>
        <taxon>Methanobacteriota</taxon>
        <taxon>Stenosarchaea group</taxon>
        <taxon>Methanomicrobia</taxon>
        <taxon>Methanocellales</taxon>
        <taxon>Methanocellaceae</taxon>
        <taxon>Methanocella</taxon>
    </lineage>
</organism>
<dbReference type="InterPro" id="IPR050243">
    <property type="entry name" value="PHP_phosphatase"/>
</dbReference>
<evidence type="ECO:0000313" key="3">
    <source>
        <dbReference type="Proteomes" id="UP000005233"/>
    </source>
</evidence>
<dbReference type="eggNOG" id="arCOG00304">
    <property type="taxonomic scope" value="Archaea"/>
</dbReference>
<name>H8I9H6_METCZ</name>
<dbReference type="EMBL" id="CP003243">
    <property type="protein sequence ID" value="AFD00021.1"/>
    <property type="molecule type" value="Genomic_DNA"/>
</dbReference>
<dbReference type="Proteomes" id="UP000005233">
    <property type="component" value="Chromosome"/>
</dbReference>
<dbReference type="GO" id="GO:0042578">
    <property type="term" value="F:phosphoric ester hydrolase activity"/>
    <property type="evidence" value="ECO:0007669"/>
    <property type="project" value="TreeGrafter"/>
</dbReference>
<evidence type="ECO:0000313" key="2">
    <source>
        <dbReference type="EMBL" id="AFD00021.1"/>
    </source>
</evidence>
<sequence length="212" mass="23036">MKVDMHVHTSKSDGRDSLHSMVEAAEARGLDLIAITDHGPGHGSGIDERQALETKKEAELLQPNYHVRILVGIEAEILPTGEVLLDSREGLDIVLASYHGASSVEAYYQAVLRAVTDPKVDVLAHHAWVIGGFEQAGEYDDVLIERMAAHGVAIEINSKHALPSWDFLIKCRDAGVKYTIGSDAHRAADVGSVAWAKNTARHIYGDKGLFLP</sequence>
<dbReference type="Pfam" id="PF02811">
    <property type="entry name" value="PHP"/>
    <property type="match status" value="1"/>
</dbReference>
<dbReference type="KEGG" id="mez:Mtc_1267"/>
<dbReference type="RefSeq" id="WP_014405858.1">
    <property type="nucleotide sequence ID" value="NC_017034.1"/>
</dbReference>
<dbReference type="SUPFAM" id="SSF89550">
    <property type="entry name" value="PHP domain-like"/>
    <property type="match status" value="1"/>
</dbReference>
<dbReference type="AlphaFoldDB" id="H8I9H6"/>
<dbReference type="GO" id="GO:0008270">
    <property type="term" value="F:zinc ion binding"/>
    <property type="evidence" value="ECO:0007669"/>
    <property type="project" value="TreeGrafter"/>
</dbReference>
<dbReference type="SMART" id="SM00481">
    <property type="entry name" value="POLIIIAc"/>
    <property type="match status" value="1"/>
</dbReference>
<reference evidence="2 3" key="1">
    <citation type="journal article" date="2012" name="J. Bacteriol.">
        <title>Complete genome sequence of a thermophilic methanogen, Methanocella conradii HZ254, isolated from Chinese rice field soil.</title>
        <authorList>
            <person name="Lu Z."/>
            <person name="Lu Y."/>
        </authorList>
    </citation>
    <scope>NUCLEOTIDE SEQUENCE [LARGE SCALE GENOMIC DNA]</scope>
    <source>
        <strain evidence="3">DSM 24694 / JCM 17849 / CGMCC 1.5162 / HZ254</strain>
    </source>
</reference>
<gene>
    <name evidence="2" type="ordered locus">Mtc_1267</name>
</gene>
<proteinExistence type="predicted"/>
<dbReference type="OrthoDB" id="9968at2157"/>